<dbReference type="RefSeq" id="WP_307342480.1">
    <property type="nucleotide sequence ID" value="NZ_JAUSUQ010000016.1"/>
</dbReference>
<organism evidence="1 2">
    <name type="scientific">Caldalkalibacillus uzonensis</name>
    <dbReference type="NCBI Taxonomy" id="353224"/>
    <lineage>
        <taxon>Bacteria</taxon>
        <taxon>Bacillati</taxon>
        <taxon>Bacillota</taxon>
        <taxon>Bacilli</taxon>
        <taxon>Bacillales</taxon>
        <taxon>Bacillaceae</taxon>
        <taxon>Caldalkalibacillus</taxon>
    </lineage>
</organism>
<name>A0ABU0CW36_9BACI</name>
<dbReference type="EMBL" id="JAUSUQ010000016">
    <property type="protein sequence ID" value="MDQ0340595.1"/>
    <property type="molecule type" value="Genomic_DNA"/>
</dbReference>
<accession>A0ABU0CW36</accession>
<proteinExistence type="predicted"/>
<gene>
    <name evidence="1" type="ORF">J2S00_003419</name>
</gene>
<dbReference type="Pfam" id="PF14175">
    <property type="entry name" value="YaaC"/>
    <property type="match status" value="1"/>
</dbReference>
<protein>
    <submittedName>
        <fullName evidence="1">Uncharacterized protein</fullName>
    </submittedName>
</protein>
<evidence type="ECO:0000313" key="1">
    <source>
        <dbReference type="EMBL" id="MDQ0340595.1"/>
    </source>
</evidence>
<keyword evidence="2" id="KW-1185">Reference proteome</keyword>
<reference evidence="1 2" key="1">
    <citation type="submission" date="2023-07" db="EMBL/GenBank/DDBJ databases">
        <title>Genomic Encyclopedia of Type Strains, Phase IV (KMG-IV): sequencing the most valuable type-strain genomes for metagenomic binning, comparative biology and taxonomic classification.</title>
        <authorList>
            <person name="Goeker M."/>
        </authorList>
    </citation>
    <scope>NUCLEOTIDE SEQUENCE [LARGE SCALE GENOMIC DNA]</scope>
    <source>
        <strain evidence="1 2">DSM 17740</strain>
    </source>
</reference>
<dbReference type="Proteomes" id="UP001232445">
    <property type="component" value="Unassembled WGS sequence"/>
</dbReference>
<comment type="caution">
    <text evidence="1">The sequence shown here is derived from an EMBL/GenBank/DDBJ whole genome shotgun (WGS) entry which is preliminary data.</text>
</comment>
<dbReference type="InterPro" id="IPR026988">
    <property type="entry name" value="YaaC-like"/>
</dbReference>
<sequence>MKVMMSDCPWTKMKQLFLFFGNEIQAKQYLFQSYKQLTDEKEAERLAYANTHKLIYFIKQGVTYFNEAEKSSIMVKPLLLFYGMTSFKKTLILLHDPDYPKTTSVLQHGLTTRKKKKMNYLFSDDEVKVQKDGLLPCFAKTVLKQPLVINEKYKVKTLLSQCPELQNSYCLLFQRQTFIPVEMPDRATLFKENICPIKIKQRILRSINIDVSHLHQVLGEDSKIVRIAQENDCVVLYLFVSQEKGDGRTMVHWEDLQAKAGIHPRLCSDYQGQFYLYLGAVKSFNHELIIYHMIMYILSMLCRYDTEAWGDLLFSFSSSELYLIDEFLTLVFRKYPNLVLNYLFGECLLFQPESHLMY</sequence>
<evidence type="ECO:0000313" key="2">
    <source>
        <dbReference type="Proteomes" id="UP001232445"/>
    </source>
</evidence>